<keyword evidence="10 11" id="KW-0998">Cell outer membrane</keyword>
<protein>
    <submittedName>
        <fullName evidence="16">TonB-dependent receptor</fullName>
    </submittedName>
</protein>
<feature type="signal peptide" evidence="13">
    <location>
        <begin position="1"/>
        <end position="24"/>
    </location>
</feature>
<comment type="similarity">
    <text evidence="11 12">Belongs to the TonB-dependent receptor family.</text>
</comment>
<evidence type="ECO:0000256" key="3">
    <source>
        <dbReference type="ARBA" id="ARBA00022452"/>
    </source>
</evidence>
<keyword evidence="9 11" id="KW-0472">Membrane</keyword>
<keyword evidence="5 11" id="KW-0812">Transmembrane</keyword>
<keyword evidence="4" id="KW-0410">Iron transport</keyword>
<evidence type="ECO:0000313" key="16">
    <source>
        <dbReference type="EMBL" id="MCJ1962774.1"/>
    </source>
</evidence>
<sequence length="818" mass="88268">MQHKKVILLAGVALGVVGANPVAAQSTSSGAELIGNQITVTARRQNESLSDVPASVTVLTGADLEAKGIVTTEQAIASTPGVTIVSNAAQVGDAQINIRGVNGARDAENNVALVVDGILKTNTAAVNQYQGALQQFEILKGPQGAYYGRGATAGVIVMTTKAPSDRLEAEGRAYWATQDSQLLEGSISGPLGGNTGFVLFGQYRATDGFYTNTGPDPRTRGKTIDQYEGWGLGGRLLSEPTDRLSLDAKFRYNKIEAAALNYNAAFEMPDFASALGIPEYYQDVNTARFEWQRNVPSIDNLRTIEASLKADYAFDGAKLTTWVSFSDIDETFYADTTAASFGRFNGQDACIASTAALYDAGVVLAPPLYLAPTPGGSTLGAYSPTACDGIQVTLRDQRDISAEIRLASDTSAPLQWSVGAYYLHINRHYATALNEDDGGPVNSNLYNAPGTPNQTSQLFNDRFKTNVYAGFGSLEWSPTQALTLSGALRFDREERTVTPLVPDVTDPITGASINPGYDVGTLEFQKRAYEQLQPKVTLRYAFTPDINVYLDYGVGFKAGGFNSQGSAALIDTYYNDLLGSNLAIDDDYKKEVSHALEAGFKIGLANGDVQINGAVYRNIVEDMQFFEFYTGTFGILRVVSNIDKVRLMGAELGVVWKVAPGFTLDAGGNVLDSKIITNSVRPDTEGNKSPYSADYTLNLGASVIQPVSDSVDFTFRADYRLTGPTWFHVVQDQQRRTIFDVFYPGLGTADYSQTRRDAYGIVNLRAGLKGEGWHLTGFVNNFFKKRYLEEVIPAPEFGGAFLTPGALRQIGVEAGFSF</sequence>
<comment type="caution">
    <text evidence="16">The sequence shown here is derived from an EMBL/GenBank/DDBJ whole genome shotgun (WGS) entry which is preliminary data.</text>
</comment>
<keyword evidence="6" id="KW-0408">Iron</keyword>
<evidence type="ECO:0000259" key="14">
    <source>
        <dbReference type="Pfam" id="PF00593"/>
    </source>
</evidence>
<keyword evidence="16" id="KW-0675">Receptor</keyword>
<reference evidence="16" key="1">
    <citation type="submission" date="2022-03" db="EMBL/GenBank/DDBJ databases">
        <title>Identification of a novel bacterium isolated from mangrove sediments.</title>
        <authorList>
            <person name="Pan X."/>
        </authorList>
    </citation>
    <scope>NUCLEOTIDE SEQUENCE</scope>
    <source>
        <strain evidence="16">B2637</strain>
    </source>
</reference>
<accession>A0ABT0AHT6</accession>
<keyword evidence="7" id="KW-0406">Ion transport</keyword>
<keyword evidence="2 11" id="KW-0813">Transport</keyword>
<comment type="subcellular location">
    <subcellularLocation>
        <location evidence="1 11">Cell outer membrane</location>
        <topology evidence="1 11">Multi-pass membrane protein</topology>
    </subcellularLocation>
</comment>
<feature type="chain" id="PRO_5046545863" evidence="13">
    <location>
        <begin position="25"/>
        <end position="818"/>
    </location>
</feature>
<dbReference type="PANTHER" id="PTHR32552">
    <property type="entry name" value="FERRICHROME IRON RECEPTOR-RELATED"/>
    <property type="match status" value="1"/>
</dbReference>
<feature type="domain" description="TonB-dependent receptor plug" evidence="15">
    <location>
        <begin position="49"/>
        <end position="155"/>
    </location>
</feature>
<gene>
    <name evidence="16" type="ORF">MTR65_18985</name>
</gene>
<dbReference type="InterPro" id="IPR012910">
    <property type="entry name" value="Plug_dom"/>
</dbReference>
<keyword evidence="13" id="KW-0732">Signal</keyword>
<dbReference type="SUPFAM" id="SSF56935">
    <property type="entry name" value="Porins"/>
    <property type="match status" value="1"/>
</dbReference>
<keyword evidence="17" id="KW-1185">Reference proteome</keyword>
<dbReference type="RefSeq" id="WP_243802962.1">
    <property type="nucleotide sequence ID" value="NZ_JALHAT010000061.1"/>
</dbReference>
<dbReference type="InterPro" id="IPR036942">
    <property type="entry name" value="Beta-barrel_TonB_sf"/>
</dbReference>
<dbReference type="Pfam" id="PF00593">
    <property type="entry name" value="TonB_dep_Rec_b-barrel"/>
    <property type="match status" value="1"/>
</dbReference>
<dbReference type="PROSITE" id="PS52016">
    <property type="entry name" value="TONB_DEPENDENT_REC_3"/>
    <property type="match status" value="1"/>
</dbReference>
<keyword evidence="3 11" id="KW-1134">Transmembrane beta strand</keyword>
<dbReference type="Proteomes" id="UP001162802">
    <property type="component" value="Unassembled WGS sequence"/>
</dbReference>
<evidence type="ECO:0000256" key="10">
    <source>
        <dbReference type="ARBA" id="ARBA00023237"/>
    </source>
</evidence>
<organism evidence="16 17">
    <name type="scientific">Novosphingobium mangrovi</name>
    <name type="common">ex Hu et al. 2023</name>
    <dbReference type="NCBI Taxonomy" id="2930094"/>
    <lineage>
        <taxon>Bacteria</taxon>
        <taxon>Pseudomonadati</taxon>
        <taxon>Pseudomonadota</taxon>
        <taxon>Alphaproteobacteria</taxon>
        <taxon>Sphingomonadales</taxon>
        <taxon>Sphingomonadaceae</taxon>
        <taxon>Novosphingobium</taxon>
    </lineage>
</organism>
<evidence type="ECO:0000256" key="5">
    <source>
        <dbReference type="ARBA" id="ARBA00022692"/>
    </source>
</evidence>
<evidence type="ECO:0000256" key="12">
    <source>
        <dbReference type="RuleBase" id="RU003357"/>
    </source>
</evidence>
<feature type="domain" description="TonB-dependent receptor-like beta-barrel" evidence="14">
    <location>
        <begin position="265"/>
        <end position="781"/>
    </location>
</feature>
<evidence type="ECO:0000256" key="6">
    <source>
        <dbReference type="ARBA" id="ARBA00023004"/>
    </source>
</evidence>
<evidence type="ECO:0000256" key="1">
    <source>
        <dbReference type="ARBA" id="ARBA00004571"/>
    </source>
</evidence>
<proteinExistence type="inferred from homology"/>
<dbReference type="InterPro" id="IPR039426">
    <property type="entry name" value="TonB-dep_rcpt-like"/>
</dbReference>
<name>A0ABT0AHT6_9SPHN</name>
<evidence type="ECO:0000256" key="7">
    <source>
        <dbReference type="ARBA" id="ARBA00023065"/>
    </source>
</evidence>
<keyword evidence="8 12" id="KW-0798">TonB box</keyword>
<evidence type="ECO:0000256" key="4">
    <source>
        <dbReference type="ARBA" id="ARBA00022496"/>
    </source>
</evidence>
<evidence type="ECO:0000256" key="2">
    <source>
        <dbReference type="ARBA" id="ARBA00022448"/>
    </source>
</evidence>
<evidence type="ECO:0000259" key="15">
    <source>
        <dbReference type="Pfam" id="PF07715"/>
    </source>
</evidence>
<dbReference type="InterPro" id="IPR000531">
    <property type="entry name" value="Beta-barrel_TonB"/>
</dbReference>
<evidence type="ECO:0000256" key="11">
    <source>
        <dbReference type="PROSITE-ProRule" id="PRU01360"/>
    </source>
</evidence>
<dbReference type="Pfam" id="PF07715">
    <property type="entry name" value="Plug"/>
    <property type="match status" value="1"/>
</dbReference>
<evidence type="ECO:0000256" key="8">
    <source>
        <dbReference type="ARBA" id="ARBA00023077"/>
    </source>
</evidence>
<evidence type="ECO:0000313" key="17">
    <source>
        <dbReference type="Proteomes" id="UP001162802"/>
    </source>
</evidence>
<dbReference type="Gene3D" id="2.40.170.20">
    <property type="entry name" value="TonB-dependent receptor, beta-barrel domain"/>
    <property type="match status" value="2"/>
</dbReference>
<evidence type="ECO:0000256" key="9">
    <source>
        <dbReference type="ARBA" id="ARBA00023136"/>
    </source>
</evidence>
<dbReference type="PANTHER" id="PTHR32552:SF81">
    <property type="entry name" value="TONB-DEPENDENT OUTER MEMBRANE RECEPTOR"/>
    <property type="match status" value="1"/>
</dbReference>
<dbReference type="EMBL" id="JALHAT010000061">
    <property type="protein sequence ID" value="MCJ1962774.1"/>
    <property type="molecule type" value="Genomic_DNA"/>
</dbReference>
<evidence type="ECO:0000256" key="13">
    <source>
        <dbReference type="SAM" id="SignalP"/>
    </source>
</evidence>